<dbReference type="InterPro" id="IPR003896">
    <property type="entry name" value="Bacterial_exotoxin_B"/>
</dbReference>
<dbReference type="GO" id="GO:0051260">
    <property type="term" value="P:protein homooligomerization"/>
    <property type="evidence" value="ECO:0007669"/>
    <property type="project" value="InterPro"/>
</dbReference>
<keyword evidence="2" id="KW-0732">Signal</keyword>
<dbReference type="InterPro" id="IPR035331">
    <property type="entry name" value="Binary_toxB_3"/>
</dbReference>
<feature type="region of interest" description="Disordered" evidence="1">
    <location>
        <begin position="348"/>
        <end position="370"/>
    </location>
</feature>
<sequence>MRYISKLLIFLFFLLQFCNVAKAGEHTKIEAKEPPSIYQDLSGGLIGYHFNDTNFNDLALITNHSTGNLEVDFEEIDERYQSAFWNGKIQISEAGMYTFKTPADRYIKLWINNQQLINEDENVTPIELESGKSYEIRIEYKNKDSEPNNEHLNLYWIKPNNQEEIIPAGTFLFPDNIINQEEEQQVSQRNRRSINIPTLPDSDNDGIPDSLETNGYTVDVKNGKLIVLGWNENIHRSKNLTKYYSSAMKWSTASDPYSDFQKVTGLIDKQIKPEARNPLLVAYPIVNTDMERIVISKNNNITVENNGNNIHTVSKSMNNSKTDAISSSINAEFTASLTGINTKVATSFSKEHSSTTSIEESDSSTNETGWTNAIGIQTGESAYFGANVRYKNIGTAPIYKVKPTTTFVLGNEQSIATITAKENQIANVLQPDGFYPNKTQASIMINTKDDFGSSPITLNFEQLRILEEQKKMRIEINQVSGGVGVLQGNGEIQVTSDWSLYLPQIENTSARIMLNTKDNEIIERRITAIDATDVLERTKPEISLKEALKIAFNIQEQNKQLYYKDRIVGGFEIVCDTDTFRNIQGQLNQMNEKDIYHVKLNAKMNFLIKELTIPEAVNQLFVKYKRGKGLKPNTKQATIQHIQELVNTLPDSVQKDQLQTRIDDANFIIKLRSLANINVTKMNRTDYRLEFKPNIRLPEIMGYSFLISNGGESWEGSNEDIVNIDKVITISNADMEGYVNLVVLLTNGNSYVLYEQ</sequence>
<dbReference type="Pfam" id="PF17476">
    <property type="entry name" value="Binary_toxB_3"/>
    <property type="match status" value="1"/>
</dbReference>
<dbReference type="Gene3D" id="3.10.20.110">
    <property type="match status" value="1"/>
</dbReference>
<dbReference type="Gene3D" id="2.60.120.240">
    <property type="entry name" value="Protective antigen, heptamerisation domain"/>
    <property type="match status" value="1"/>
</dbReference>
<comment type="caution">
    <text evidence="4">The sequence shown here is derived from an EMBL/GenBank/DDBJ whole genome shotgun (WGS) entry which is preliminary data.</text>
</comment>
<organism evidence="4 5">
    <name type="scientific">Bacillus cereus VD196</name>
    <dbReference type="NCBI Taxonomy" id="1053243"/>
    <lineage>
        <taxon>Bacteria</taxon>
        <taxon>Bacillati</taxon>
        <taxon>Bacillota</taxon>
        <taxon>Bacilli</taxon>
        <taxon>Bacillales</taxon>
        <taxon>Bacillaceae</taxon>
        <taxon>Bacillus</taxon>
        <taxon>Bacillus cereus group</taxon>
    </lineage>
</organism>
<dbReference type="Gene3D" id="3.90.182.10">
    <property type="entry name" value="Toxin - Anthrax Protective Antigen,domain 1"/>
    <property type="match status" value="1"/>
</dbReference>
<dbReference type="InterPro" id="IPR037149">
    <property type="entry name" value="PA_heptamer_dom_sf"/>
</dbReference>
<evidence type="ECO:0000313" key="4">
    <source>
        <dbReference type="EMBL" id="EOO59179.1"/>
    </source>
</evidence>
<dbReference type="RefSeq" id="WP_016126187.1">
    <property type="nucleotide sequence ID" value="NZ_KB976272.1"/>
</dbReference>
<feature type="region of interest" description="Disordered" evidence="1">
    <location>
        <begin position="185"/>
        <end position="208"/>
    </location>
</feature>
<evidence type="ECO:0000259" key="3">
    <source>
        <dbReference type="PROSITE" id="PS51820"/>
    </source>
</evidence>
<feature type="domain" description="PA14" evidence="3">
    <location>
        <begin position="40"/>
        <end position="170"/>
    </location>
</feature>
<dbReference type="PRINTS" id="PR01391">
    <property type="entry name" value="BINARYTOXINB"/>
</dbReference>
<dbReference type="GO" id="GO:0005576">
    <property type="term" value="C:extracellular region"/>
    <property type="evidence" value="ECO:0007669"/>
    <property type="project" value="InterPro"/>
</dbReference>
<dbReference type="InterPro" id="IPR037524">
    <property type="entry name" value="PA14/GLEYA"/>
</dbReference>
<dbReference type="InterPro" id="IPR011658">
    <property type="entry name" value="PA14_dom"/>
</dbReference>
<accession>A0A9W5PXU2</accession>
<dbReference type="EMBL" id="AHFL01000079">
    <property type="protein sequence ID" value="EOO59179.1"/>
    <property type="molecule type" value="Genomic_DNA"/>
</dbReference>
<dbReference type="InterPro" id="IPR027439">
    <property type="entry name" value="PA_heptamer_dom"/>
</dbReference>
<reference evidence="4 5" key="1">
    <citation type="submission" date="2012-12" db="EMBL/GenBank/DDBJ databases">
        <title>The Genome Sequence of Bacillus cereus VD196.</title>
        <authorList>
            <consortium name="The Broad Institute Genome Sequencing Platform"/>
            <consortium name="The Broad Institute Genome Sequencing Center for Infectious Disease"/>
            <person name="Feldgarden M."/>
            <person name="Van der Auwera G.A."/>
            <person name="Mahillon J."/>
            <person name="Duprez V."/>
            <person name="Timmery S."/>
            <person name="Mattelet C."/>
            <person name="Dierick K."/>
            <person name="Sun M."/>
            <person name="Yu Z."/>
            <person name="Zhu L."/>
            <person name="Hu X."/>
            <person name="Shank E.B."/>
            <person name="Swiecicka I."/>
            <person name="Hansen B.M."/>
            <person name="Andrup L."/>
            <person name="Walker B."/>
            <person name="Young S.K."/>
            <person name="Zeng Q."/>
            <person name="Gargeya S."/>
            <person name="Fitzgerald M."/>
            <person name="Haas B."/>
            <person name="Abouelleil A."/>
            <person name="Alvarado L."/>
            <person name="Arachchi H.M."/>
            <person name="Berlin A.M."/>
            <person name="Chapman S.B."/>
            <person name="Dewar J."/>
            <person name="Goldberg J."/>
            <person name="Griggs A."/>
            <person name="Gujja S."/>
            <person name="Hansen M."/>
            <person name="Howarth C."/>
            <person name="Imamovic A."/>
            <person name="Larimer J."/>
            <person name="McCowan C."/>
            <person name="Murphy C."/>
            <person name="Neiman D."/>
            <person name="Pearson M."/>
            <person name="Priest M."/>
            <person name="Roberts A."/>
            <person name="Saif S."/>
            <person name="Shea T."/>
            <person name="Sisk P."/>
            <person name="Sykes S."/>
            <person name="Wortman J."/>
            <person name="Nusbaum C."/>
            <person name="Birren B."/>
        </authorList>
    </citation>
    <scope>NUCLEOTIDE SEQUENCE [LARGE SCALE GENOMIC DNA]</scope>
    <source>
        <strain evidence="4 5">VD196</strain>
    </source>
</reference>
<dbReference type="PROSITE" id="PS51820">
    <property type="entry name" value="PA14"/>
    <property type="match status" value="1"/>
</dbReference>
<dbReference type="AlphaFoldDB" id="A0A9W5PXU2"/>
<feature type="compositionally biased region" description="Low complexity" evidence="1">
    <location>
        <begin position="354"/>
        <end position="368"/>
    </location>
</feature>
<dbReference type="InterPro" id="IPR035088">
    <property type="entry name" value="PA_Ca-bd"/>
</dbReference>
<dbReference type="SUPFAM" id="SSF56988">
    <property type="entry name" value="Anthrax protective antigen"/>
    <property type="match status" value="1"/>
</dbReference>
<evidence type="ECO:0000313" key="5">
    <source>
        <dbReference type="Proteomes" id="UP000014023"/>
    </source>
</evidence>
<name>A0A9W5PXU2_BACCE</name>
<feature type="chain" id="PRO_5040979803" description="PA14 domain-containing protein" evidence="2">
    <location>
        <begin position="24"/>
        <end position="756"/>
    </location>
</feature>
<evidence type="ECO:0000256" key="2">
    <source>
        <dbReference type="SAM" id="SignalP"/>
    </source>
</evidence>
<evidence type="ECO:0000256" key="1">
    <source>
        <dbReference type="SAM" id="MobiDB-lite"/>
    </source>
</evidence>
<gene>
    <name evidence="4" type="ORF">IKE_06215</name>
</gene>
<dbReference type="Pfam" id="PF03495">
    <property type="entry name" value="Binary_toxB"/>
    <property type="match status" value="1"/>
</dbReference>
<feature type="signal peptide" evidence="2">
    <location>
        <begin position="1"/>
        <end position="23"/>
    </location>
</feature>
<dbReference type="SMART" id="SM00758">
    <property type="entry name" value="PA14"/>
    <property type="match status" value="1"/>
</dbReference>
<proteinExistence type="predicted"/>
<dbReference type="Proteomes" id="UP000014023">
    <property type="component" value="Unassembled WGS sequence"/>
</dbReference>
<feature type="compositionally biased region" description="Polar residues" evidence="1">
    <location>
        <begin position="185"/>
        <end position="196"/>
    </location>
</feature>
<dbReference type="Pfam" id="PF07691">
    <property type="entry name" value="PA14"/>
    <property type="match status" value="1"/>
</dbReference>
<dbReference type="Pfam" id="PF17475">
    <property type="entry name" value="Binary_toxB_2"/>
    <property type="match status" value="1"/>
</dbReference>
<protein>
    <recommendedName>
        <fullName evidence="3">PA14 domain-containing protein</fullName>
    </recommendedName>
</protein>